<keyword evidence="2" id="KW-0997">Cell inner membrane</keyword>
<dbReference type="PANTHER" id="PTHR32089:SF112">
    <property type="entry name" value="LYSOZYME-LIKE PROTEIN-RELATED"/>
    <property type="match status" value="1"/>
</dbReference>
<evidence type="ECO:0000256" key="2">
    <source>
        <dbReference type="ARBA" id="ARBA00022519"/>
    </source>
</evidence>
<dbReference type="AlphaFoldDB" id="A0A3M0CHG1"/>
<feature type="compositionally biased region" description="Low complexity" evidence="6">
    <location>
        <begin position="351"/>
        <end position="364"/>
    </location>
</feature>
<organism evidence="11 12">
    <name type="scientific">Eilatimonas milleporae</name>
    <dbReference type="NCBI Taxonomy" id="911205"/>
    <lineage>
        <taxon>Bacteria</taxon>
        <taxon>Pseudomonadati</taxon>
        <taxon>Pseudomonadota</taxon>
        <taxon>Alphaproteobacteria</taxon>
        <taxon>Kordiimonadales</taxon>
        <taxon>Kordiimonadaceae</taxon>
        <taxon>Eilatimonas</taxon>
    </lineage>
</organism>
<evidence type="ECO:0000259" key="8">
    <source>
        <dbReference type="PROSITE" id="PS50111"/>
    </source>
</evidence>
<evidence type="ECO:0000313" key="11">
    <source>
        <dbReference type="EMBL" id="RMB07960.1"/>
    </source>
</evidence>
<keyword evidence="12" id="KW-1185">Reference proteome</keyword>
<evidence type="ECO:0000256" key="6">
    <source>
        <dbReference type="SAM" id="MobiDB-lite"/>
    </source>
</evidence>
<dbReference type="EMBL" id="REFR01000011">
    <property type="protein sequence ID" value="RMB07960.1"/>
    <property type="molecule type" value="Genomic_DNA"/>
</dbReference>
<evidence type="ECO:0000259" key="9">
    <source>
        <dbReference type="PROSITE" id="PS50192"/>
    </source>
</evidence>
<comment type="caution">
    <text evidence="11">The sequence shown here is derived from an EMBL/GenBank/DDBJ whole genome shotgun (WGS) entry which is preliminary data.</text>
</comment>
<dbReference type="GO" id="GO:0004888">
    <property type="term" value="F:transmembrane signaling receptor activity"/>
    <property type="evidence" value="ECO:0007669"/>
    <property type="project" value="InterPro"/>
</dbReference>
<keyword evidence="11" id="KW-0675">Receptor</keyword>
<dbReference type="Pfam" id="PF12729">
    <property type="entry name" value="4HB_MCP_1"/>
    <property type="match status" value="1"/>
</dbReference>
<dbReference type="PRINTS" id="PR00260">
    <property type="entry name" value="CHEMTRNSDUCR"/>
</dbReference>
<dbReference type="SUPFAM" id="SSF58104">
    <property type="entry name" value="Methyl-accepting chemotaxis protein (MCP) signaling domain"/>
    <property type="match status" value="1"/>
</dbReference>
<reference evidence="11 12" key="1">
    <citation type="submission" date="2018-10" db="EMBL/GenBank/DDBJ databases">
        <title>Genomic Encyclopedia of Archaeal and Bacterial Type Strains, Phase II (KMG-II): from individual species to whole genera.</title>
        <authorList>
            <person name="Goeker M."/>
        </authorList>
    </citation>
    <scope>NUCLEOTIDE SEQUENCE [LARGE SCALE GENOMIC DNA]</scope>
    <source>
        <strain evidence="11 12">DSM 25217</strain>
    </source>
</reference>
<dbReference type="InterPro" id="IPR004090">
    <property type="entry name" value="Chemotax_Me-accpt_rcpt"/>
</dbReference>
<dbReference type="Proteomes" id="UP000271227">
    <property type="component" value="Unassembled WGS sequence"/>
</dbReference>
<feature type="region of interest" description="Disordered" evidence="6">
    <location>
        <begin position="349"/>
        <end position="369"/>
    </location>
</feature>
<keyword evidence="7" id="KW-0472">Membrane</keyword>
<name>A0A3M0CHG1_9PROT</name>
<accession>A0A3M0CHG1</accession>
<dbReference type="SMART" id="SM00304">
    <property type="entry name" value="HAMP"/>
    <property type="match status" value="1"/>
</dbReference>
<dbReference type="PROSITE" id="PS50192">
    <property type="entry name" value="T_SNARE"/>
    <property type="match status" value="1"/>
</dbReference>
<keyword evidence="2" id="KW-1003">Cell membrane</keyword>
<dbReference type="PANTHER" id="PTHR32089">
    <property type="entry name" value="METHYL-ACCEPTING CHEMOTAXIS PROTEIN MCPB"/>
    <property type="match status" value="1"/>
</dbReference>
<feature type="domain" description="Methyl-accepting transducer" evidence="8">
    <location>
        <begin position="341"/>
        <end position="570"/>
    </location>
</feature>
<sequence>MDFVSKCPSQDREGTVVLRNLKITHKLYLLLFVVLVALTGVGLTGLSGARSDAAAFEMYQRIAREQSLLADIAEDLNQARLATLKYRLENRDRAFEREARDNMAEIAALSDATLAGIRPEILRQIRGFQDSAAEYDALFAKAARLDDAGAERVFRADLDRIGPDLSARLDEAQNGLQRQQRAIGRDALAMIETTTASIMTGTAAGILLTIVLCVLIARSIARPVVAITGTMARLADKDWSADVRGTDRRDEIGAMARALAVFRQTGVEMETLQEQERRRLEQEKQDQVRAAENKARADAERRAREQEAEARLQAEQTRTRHDLAKKFKLVIGGVVSEVSTAADQLKGTADSMASTAEQTQSQSQNMATASQQTETNVGTVSAATEELAASIAEIARQMQHSSKVSEDANAQVQATNERVTGLSEAARKIGEVVTLIQDITEQTNLLALNATIEAARAGEAGRGFAVVASEVKSLAVQTQKATEDITRQIHEVQSETEGTVKEIRDIGTIVQDLANIGQAVSSAVEEQNTALAEISRSTQEAAKGTQSVADQARTILGAAEDTGTASTQVKGASEHLRNNVVLLETEVTQFVANLQQ</sequence>
<dbReference type="InterPro" id="IPR003660">
    <property type="entry name" value="HAMP_dom"/>
</dbReference>
<dbReference type="GO" id="GO:0005886">
    <property type="term" value="C:plasma membrane"/>
    <property type="evidence" value="ECO:0007669"/>
    <property type="project" value="UniProtKB-SubCell"/>
</dbReference>
<evidence type="ECO:0000256" key="4">
    <source>
        <dbReference type="ARBA" id="ARBA00029447"/>
    </source>
</evidence>
<keyword evidence="7" id="KW-0812">Transmembrane</keyword>
<dbReference type="InterPro" id="IPR000727">
    <property type="entry name" value="T_SNARE_dom"/>
</dbReference>
<dbReference type="GO" id="GO:0007165">
    <property type="term" value="P:signal transduction"/>
    <property type="evidence" value="ECO:0007669"/>
    <property type="project" value="UniProtKB-KW"/>
</dbReference>
<dbReference type="GO" id="GO:0006935">
    <property type="term" value="P:chemotaxis"/>
    <property type="evidence" value="ECO:0007669"/>
    <property type="project" value="InterPro"/>
</dbReference>
<keyword evidence="3 5" id="KW-0807">Transducer</keyword>
<dbReference type="InterPro" id="IPR024478">
    <property type="entry name" value="HlyB_4HB_MCP"/>
</dbReference>
<dbReference type="Pfam" id="PF00015">
    <property type="entry name" value="MCPsignal"/>
    <property type="match status" value="1"/>
</dbReference>
<evidence type="ECO:0000259" key="10">
    <source>
        <dbReference type="PROSITE" id="PS50885"/>
    </source>
</evidence>
<dbReference type="InterPro" id="IPR004089">
    <property type="entry name" value="MCPsignal_dom"/>
</dbReference>
<evidence type="ECO:0000256" key="3">
    <source>
        <dbReference type="ARBA" id="ARBA00023224"/>
    </source>
</evidence>
<evidence type="ECO:0000256" key="5">
    <source>
        <dbReference type="PROSITE-ProRule" id="PRU00284"/>
    </source>
</evidence>
<feature type="domain" description="HAMP" evidence="10">
    <location>
        <begin position="218"/>
        <end position="271"/>
    </location>
</feature>
<dbReference type="PROSITE" id="PS50111">
    <property type="entry name" value="CHEMOTAXIS_TRANSDUC_2"/>
    <property type="match status" value="1"/>
</dbReference>
<dbReference type="SMART" id="SM00283">
    <property type="entry name" value="MA"/>
    <property type="match status" value="1"/>
</dbReference>
<evidence type="ECO:0000313" key="12">
    <source>
        <dbReference type="Proteomes" id="UP000271227"/>
    </source>
</evidence>
<feature type="domain" description="T-SNARE coiled-coil homology" evidence="9">
    <location>
        <begin position="493"/>
        <end position="555"/>
    </location>
</feature>
<keyword evidence="7" id="KW-1133">Transmembrane helix</keyword>
<feature type="region of interest" description="Disordered" evidence="6">
    <location>
        <begin position="277"/>
        <end position="317"/>
    </location>
</feature>
<proteinExistence type="inferred from homology"/>
<comment type="similarity">
    <text evidence="4">Belongs to the methyl-accepting chemotaxis (MCP) protein family.</text>
</comment>
<comment type="subcellular location">
    <subcellularLocation>
        <location evidence="1">Cell inner membrane</location>
        <topology evidence="1">Multi-pass membrane protein</topology>
    </subcellularLocation>
</comment>
<dbReference type="OrthoDB" id="8482111at2"/>
<protein>
    <submittedName>
        <fullName evidence="11">Chemoreceptor-like protein with four helix bundle sensory module</fullName>
    </submittedName>
</protein>
<dbReference type="PROSITE" id="PS50885">
    <property type="entry name" value="HAMP"/>
    <property type="match status" value="1"/>
</dbReference>
<dbReference type="Pfam" id="PF00672">
    <property type="entry name" value="HAMP"/>
    <property type="match status" value="1"/>
</dbReference>
<dbReference type="Gene3D" id="1.10.287.950">
    <property type="entry name" value="Methyl-accepting chemotaxis protein"/>
    <property type="match status" value="1"/>
</dbReference>
<dbReference type="Gene3D" id="6.10.340.10">
    <property type="match status" value="1"/>
</dbReference>
<dbReference type="InParanoid" id="A0A3M0CHG1"/>
<evidence type="ECO:0000256" key="1">
    <source>
        <dbReference type="ARBA" id="ARBA00004429"/>
    </source>
</evidence>
<gene>
    <name evidence="11" type="ORF">BXY39_2054</name>
</gene>
<feature type="transmembrane region" description="Helical" evidence="7">
    <location>
        <begin position="27"/>
        <end position="49"/>
    </location>
</feature>
<evidence type="ECO:0000256" key="7">
    <source>
        <dbReference type="SAM" id="Phobius"/>
    </source>
</evidence>